<protein>
    <submittedName>
        <fullName evidence="1">Tetratricopeptide repeat protein 7A</fullName>
    </submittedName>
</protein>
<feature type="non-terminal residue" evidence="1">
    <location>
        <position position="70"/>
    </location>
</feature>
<accession>A0ABV0P907</accession>
<name>A0ABV0P907_9TELE</name>
<evidence type="ECO:0000313" key="1">
    <source>
        <dbReference type="EMBL" id="MEQ2179940.1"/>
    </source>
</evidence>
<sequence length="70" mass="7708">MGEEAREFLPRAYLALGLSFSLQASEATLSADRNELNKKALQALNKANSLDPQDAQISMYLALQLALVRQ</sequence>
<dbReference type="InterPro" id="IPR051722">
    <property type="entry name" value="Endocytosis_PI4K-reg_protein"/>
</dbReference>
<dbReference type="PANTHER" id="PTHR23083">
    <property type="entry name" value="TETRATRICOPEPTIDE REPEAT PROTEIN, TPR"/>
    <property type="match status" value="1"/>
</dbReference>
<reference evidence="1 2" key="1">
    <citation type="submission" date="2021-06" db="EMBL/GenBank/DDBJ databases">
        <authorList>
            <person name="Palmer J.M."/>
        </authorList>
    </citation>
    <scope>NUCLEOTIDE SEQUENCE [LARGE SCALE GENOMIC DNA]</scope>
    <source>
        <strain evidence="1 2">GA_2019</strain>
        <tissue evidence="1">Muscle</tissue>
    </source>
</reference>
<comment type="caution">
    <text evidence="1">The sequence shown here is derived from an EMBL/GenBank/DDBJ whole genome shotgun (WGS) entry which is preliminary data.</text>
</comment>
<dbReference type="EMBL" id="JAHRIO010064793">
    <property type="protein sequence ID" value="MEQ2179940.1"/>
    <property type="molecule type" value="Genomic_DNA"/>
</dbReference>
<keyword evidence="2" id="KW-1185">Reference proteome</keyword>
<dbReference type="Proteomes" id="UP001476798">
    <property type="component" value="Unassembled WGS sequence"/>
</dbReference>
<gene>
    <name evidence="1" type="primary">TTC7A</name>
    <name evidence="1" type="ORF">GOODEAATRI_030455</name>
</gene>
<organism evidence="1 2">
    <name type="scientific">Goodea atripinnis</name>
    <dbReference type="NCBI Taxonomy" id="208336"/>
    <lineage>
        <taxon>Eukaryota</taxon>
        <taxon>Metazoa</taxon>
        <taxon>Chordata</taxon>
        <taxon>Craniata</taxon>
        <taxon>Vertebrata</taxon>
        <taxon>Euteleostomi</taxon>
        <taxon>Actinopterygii</taxon>
        <taxon>Neopterygii</taxon>
        <taxon>Teleostei</taxon>
        <taxon>Neoteleostei</taxon>
        <taxon>Acanthomorphata</taxon>
        <taxon>Ovalentaria</taxon>
        <taxon>Atherinomorphae</taxon>
        <taxon>Cyprinodontiformes</taxon>
        <taxon>Goodeidae</taxon>
        <taxon>Goodea</taxon>
    </lineage>
</organism>
<evidence type="ECO:0000313" key="2">
    <source>
        <dbReference type="Proteomes" id="UP001476798"/>
    </source>
</evidence>
<proteinExistence type="predicted"/>
<dbReference type="PANTHER" id="PTHR23083:SF475">
    <property type="entry name" value="TETRATRICOPEPTIDE REPEAT PROTEIN 7A"/>
    <property type="match status" value="1"/>
</dbReference>